<dbReference type="Gene3D" id="1.10.1200.10">
    <property type="entry name" value="ACP-like"/>
    <property type="match status" value="1"/>
</dbReference>
<accession>A0A561SG06</accession>
<dbReference type="Pfam" id="PF00550">
    <property type="entry name" value="PP-binding"/>
    <property type="match status" value="1"/>
</dbReference>
<dbReference type="GO" id="GO:0043041">
    <property type="term" value="P:amino acid activation for nonribosomal peptide biosynthetic process"/>
    <property type="evidence" value="ECO:0007669"/>
    <property type="project" value="TreeGrafter"/>
</dbReference>
<comment type="caution">
    <text evidence="5">The sequence shown here is derived from an EMBL/GenBank/DDBJ whole genome shotgun (WGS) entry which is preliminary data.</text>
</comment>
<dbReference type="SUPFAM" id="SSF47336">
    <property type="entry name" value="ACP-like"/>
    <property type="match status" value="1"/>
</dbReference>
<evidence type="ECO:0000313" key="6">
    <source>
        <dbReference type="Proteomes" id="UP000317940"/>
    </source>
</evidence>
<protein>
    <submittedName>
        <fullName evidence="5">Phosphopantetheine binding protein</fullName>
    </submittedName>
</protein>
<organism evidence="5 6">
    <name type="scientific">Kitasatospora viridis</name>
    <dbReference type="NCBI Taxonomy" id="281105"/>
    <lineage>
        <taxon>Bacteria</taxon>
        <taxon>Bacillati</taxon>
        <taxon>Actinomycetota</taxon>
        <taxon>Actinomycetes</taxon>
        <taxon>Kitasatosporales</taxon>
        <taxon>Streptomycetaceae</taxon>
        <taxon>Kitasatospora</taxon>
    </lineage>
</organism>
<proteinExistence type="predicted"/>
<dbReference type="SMART" id="SM00823">
    <property type="entry name" value="PKS_PP"/>
    <property type="match status" value="1"/>
</dbReference>
<dbReference type="OrthoDB" id="2085352at2"/>
<dbReference type="InterPro" id="IPR036736">
    <property type="entry name" value="ACP-like_sf"/>
</dbReference>
<keyword evidence="1" id="KW-0596">Phosphopantetheine</keyword>
<reference evidence="5 6" key="1">
    <citation type="submission" date="2019-06" db="EMBL/GenBank/DDBJ databases">
        <title>Sequencing the genomes of 1000 actinobacteria strains.</title>
        <authorList>
            <person name="Klenk H.-P."/>
        </authorList>
    </citation>
    <scope>NUCLEOTIDE SEQUENCE [LARGE SCALE GENOMIC DNA]</scope>
    <source>
        <strain evidence="5 6">DSM 44826</strain>
    </source>
</reference>
<dbReference type="EMBL" id="VIWT01000005">
    <property type="protein sequence ID" value="TWF73811.1"/>
    <property type="molecule type" value="Genomic_DNA"/>
</dbReference>
<dbReference type="GO" id="GO:0017000">
    <property type="term" value="P:antibiotic biosynthetic process"/>
    <property type="evidence" value="ECO:0007669"/>
    <property type="project" value="UniProtKB-ARBA"/>
</dbReference>
<sequence length="101" mass="10324">MAENSTPGNGEPDGGVSSAPAPPAPAGSGTEELLLRLFAQVLDRDDVGADAGFEDLRGDSIAAIRLVTAARKAGLALKVRDVFTHQSARRLARAVDGRSGA</sequence>
<dbReference type="PROSITE" id="PS50075">
    <property type="entry name" value="CARRIER"/>
    <property type="match status" value="1"/>
</dbReference>
<evidence type="ECO:0000256" key="3">
    <source>
        <dbReference type="SAM" id="MobiDB-lite"/>
    </source>
</evidence>
<keyword evidence="2" id="KW-0597">Phosphoprotein</keyword>
<dbReference type="PANTHER" id="PTHR45527">
    <property type="entry name" value="NONRIBOSOMAL PEPTIDE SYNTHETASE"/>
    <property type="match status" value="1"/>
</dbReference>
<name>A0A561SG06_9ACTN</name>
<evidence type="ECO:0000256" key="2">
    <source>
        <dbReference type="ARBA" id="ARBA00022553"/>
    </source>
</evidence>
<dbReference type="GO" id="GO:0044550">
    <property type="term" value="P:secondary metabolite biosynthetic process"/>
    <property type="evidence" value="ECO:0007669"/>
    <property type="project" value="TreeGrafter"/>
</dbReference>
<feature type="region of interest" description="Disordered" evidence="3">
    <location>
        <begin position="1"/>
        <end position="30"/>
    </location>
</feature>
<dbReference type="RefSeq" id="WP_145910734.1">
    <property type="nucleotide sequence ID" value="NZ_BAAAMZ010000001.1"/>
</dbReference>
<dbReference type="AlphaFoldDB" id="A0A561SG06"/>
<gene>
    <name evidence="5" type="ORF">FHX73_15438</name>
</gene>
<dbReference type="PANTHER" id="PTHR45527:SF1">
    <property type="entry name" value="FATTY ACID SYNTHASE"/>
    <property type="match status" value="1"/>
</dbReference>
<dbReference type="GO" id="GO:0005829">
    <property type="term" value="C:cytosol"/>
    <property type="evidence" value="ECO:0007669"/>
    <property type="project" value="TreeGrafter"/>
</dbReference>
<dbReference type="Proteomes" id="UP000317940">
    <property type="component" value="Unassembled WGS sequence"/>
</dbReference>
<evidence type="ECO:0000259" key="4">
    <source>
        <dbReference type="PROSITE" id="PS50075"/>
    </source>
</evidence>
<feature type="domain" description="Carrier" evidence="4">
    <location>
        <begin position="25"/>
        <end position="99"/>
    </location>
</feature>
<evidence type="ECO:0000256" key="1">
    <source>
        <dbReference type="ARBA" id="ARBA00022450"/>
    </source>
</evidence>
<dbReference type="GO" id="GO:0031177">
    <property type="term" value="F:phosphopantetheine binding"/>
    <property type="evidence" value="ECO:0007669"/>
    <property type="project" value="InterPro"/>
</dbReference>
<evidence type="ECO:0000313" key="5">
    <source>
        <dbReference type="EMBL" id="TWF73811.1"/>
    </source>
</evidence>
<dbReference type="InterPro" id="IPR009081">
    <property type="entry name" value="PP-bd_ACP"/>
</dbReference>
<keyword evidence="6" id="KW-1185">Reference proteome</keyword>
<dbReference type="InterPro" id="IPR020806">
    <property type="entry name" value="PKS_PP-bd"/>
</dbReference>